<accession>A0A0J6VM10</accession>
<evidence type="ECO:0000313" key="1">
    <source>
        <dbReference type="EMBL" id="KMO40206.1"/>
    </source>
</evidence>
<comment type="caution">
    <text evidence="1">The sequence shown here is derived from an EMBL/GenBank/DDBJ whole genome shotgun (WGS) entry which is preliminary data.</text>
</comment>
<dbReference type="OrthoDB" id="8001717at2"/>
<protein>
    <submittedName>
        <fullName evidence="1">Uncharacterized protein</fullName>
    </submittedName>
</protein>
<keyword evidence="2" id="KW-1185">Reference proteome</keyword>
<sequence>MTDGVFDPSRRLAPRSVDAAPGGSLSLRRLREIEAVLGSAIDPAPAADPGAAPGLDGGRALERDSIELLRAFNQIADPEARRDVLRLVLAAAREAEA</sequence>
<dbReference type="Proteomes" id="UP000035955">
    <property type="component" value="Unassembled WGS sequence"/>
</dbReference>
<reference evidence="1 2" key="1">
    <citation type="submission" date="2015-03" db="EMBL/GenBank/DDBJ databases">
        <title>Genome sequencing of Methylobacterium variabile DSM 16961.</title>
        <authorList>
            <person name="Chaudhry V."/>
            <person name="Patil P.B."/>
        </authorList>
    </citation>
    <scope>NUCLEOTIDE SEQUENCE [LARGE SCALE GENOMIC DNA]</scope>
    <source>
        <strain evidence="1 2">DSM 16961</strain>
    </source>
</reference>
<evidence type="ECO:0000313" key="2">
    <source>
        <dbReference type="Proteomes" id="UP000035955"/>
    </source>
</evidence>
<gene>
    <name evidence="1" type="ORF">VQ02_08415</name>
</gene>
<dbReference type="PATRIC" id="fig|298794.3.peg.6118"/>
<dbReference type="EMBL" id="LABY01000050">
    <property type="protein sequence ID" value="KMO40206.1"/>
    <property type="molecule type" value="Genomic_DNA"/>
</dbReference>
<dbReference type="RefSeq" id="WP_048443726.1">
    <property type="nucleotide sequence ID" value="NZ_LABY01000050.1"/>
</dbReference>
<proteinExistence type="predicted"/>
<name>A0A0J6VM10_9HYPH</name>
<organism evidence="1 2">
    <name type="scientific">Methylobacterium variabile</name>
    <dbReference type="NCBI Taxonomy" id="298794"/>
    <lineage>
        <taxon>Bacteria</taxon>
        <taxon>Pseudomonadati</taxon>
        <taxon>Pseudomonadota</taxon>
        <taxon>Alphaproteobacteria</taxon>
        <taxon>Hyphomicrobiales</taxon>
        <taxon>Methylobacteriaceae</taxon>
        <taxon>Methylobacterium</taxon>
    </lineage>
</organism>
<dbReference type="AlphaFoldDB" id="A0A0J6VM10"/>